<sequence>MDDRTRNYLHGRFRDYYRQATITPPPAANEREWGHIPWTAGNGTTMIRHQSQLDLGDLSDFFTRTAPRHAYFSAGRYRDPGASTMGNKGWNEADLVFDLDADHLPGVDPDETTYKEMLAECKNILHRLLSFLEDDFAFNDMEIVFSGGRGYHVHVRDESVRSLGSDGRTEIVDYVRGVALDTESLIQTVSKAGTTQRMLRNHGGWGKRIHAELLTLTTELQSMSEADAIERLESVDGIGAGRAKTIYGAVVRNPDAIAAGNMEAGGPGIRILVDAIVEQVITEQTAPIDEPVTTDIHRLIRLPGTLHGGSGLEVKRIEREELESFDPLRDAVPRRFIGQEIAVNCEQPLTVELNGDTTKLPEGVSIVPEYVGLFLMCRGDATKARE</sequence>
<keyword evidence="8 11" id="KW-0460">Magnesium</keyword>
<evidence type="ECO:0000256" key="6">
    <source>
        <dbReference type="ARBA" id="ARBA00022705"/>
    </source>
</evidence>
<comment type="cofactor">
    <cofactor evidence="11">
        <name>Mg(2+)</name>
        <dbReference type="ChEBI" id="CHEBI:18420"/>
    </cofactor>
    <cofactor evidence="11">
        <name>Mn(2+)</name>
        <dbReference type="ChEBI" id="CHEBI:29035"/>
    </cofactor>
</comment>
<dbReference type="PANTHER" id="PTHR10536">
    <property type="entry name" value="DNA PRIMASE SMALL SUBUNIT"/>
    <property type="match status" value="1"/>
</dbReference>
<keyword evidence="5 11" id="KW-0548">Nucleotidyltransferase</keyword>
<reference evidence="14" key="2">
    <citation type="submission" date="2022-02" db="EMBL/GenBank/DDBJ databases">
        <authorList>
            <person name="Elcheninov A.G."/>
            <person name="Sorokin D.Y."/>
            <person name="Kublanov I.V."/>
        </authorList>
    </citation>
    <scope>NUCLEOTIDE SEQUENCE</scope>
    <source>
        <strain evidence="14">AArc-St2</strain>
    </source>
</reference>
<evidence type="ECO:0000256" key="8">
    <source>
        <dbReference type="ARBA" id="ARBA00022842"/>
    </source>
</evidence>
<evidence type="ECO:0000256" key="5">
    <source>
        <dbReference type="ARBA" id="ARBA00022695"/>
    </source>
</evidence>
<dbReference type="Gene3D" id="3.90.920.10">
    <property type="entry name" value="DNA primase, PRIM domain"/>
    <property type="match status" value="1"/>
</dbReference>
<keyword evidence="10 11" id="KW-0464">Manganese</keyword>
<dbReference type="CDD" id="cd04860">
    <property type="entry name" value="AE_Prim_S"/>
    <property type="match status" value="1"/>
</dbReference>
<dbReference type="GO" id="GO:1990077">
    <property type="term" value="C:primosome complex"/>
    <property type="evidence" value="ECO:0007669"/>
    <property type="project" value="UniProtKB-KW"/>
</dbReference>
<evidence type="ECO:0000256" key="7">
    <source>
        <dbReference type="ARBA" id="ARBA00022723"/>
    </source>
</evidence>
<dbReference type="Pfam" id="PF01896">
    <property type="entry name" value="DNA_primase_S"/>
    <property type="match status" value="1"/>
</dbReference>
<feature type="active site" evidence="11">
    <location>
        <position position="289"/>
    </location>
</feature>
<keyword evidence="3 11" id="KW-0639">Primosome</keyword>
<feature type="active site" evidence="11">
    <location>
        <position position="100"/>
    </location>
</feature>
<evidence type="ECO:0000256" key="3">
    <source>
        <dbReference type="ARBA" id="ARBA00022515"/>
    </source>
</evidence>
<gene>
    <name evidence="11 14" type="primary">priS</name>
    <name evidence="14" type="ORF">AArcSt2_12995</name>
</gene>
<protein>
    <recommendedName>
        <fullName evidence="11">DNA primase small subunit PriS</fullName>
        <ecNumber evidence="11">2.7.7.-</ecNumber>
    </recommendedName>
</protein>
<dbReference type="InterPro" id="IPR014052">
    <property type="entry name" value="DNA_primase_ssu_euk/arc"/>
</dbReference>
<dbReference type="SUPFAM" id="SSF56747">
    <property type="entry name" value="Prim-pol domain"/>
    <property type="match status" value="1"/>
</dbReference>
<comment type="subunit">
    <text evidence="11">Heterodimer of a small subunit (PriS) and a large subunit (PriL).</text>
</comment>
<reference evidence="14" key="1">
    <citation type="journal article" date="2022" name="Syst. Appl. Microbiol.">
        <title>Natronocalculus amylovorans gen. nov., sp. nov., and Natranaeroarchaeum aerophilus sp. nov., dominant culturable amylolytic natronoarchaea from hypersaline soda lakes in southwestern Siberia.</title>
        <authorList>
            <person name="Sorokin D.Y."/>
            <person name="Elcheninov A.G."/>
            <person name="Khizhniak T.V."/>
            <person name="Koenen M."/>
            <person name="Bale N.J."/>
            <person name="Damste J.S.S."/>
            <person name="Kublanov I.V."/>
        </authorList>
    </citation>
    <scope>NUCLEOTIDE SEQUENCE</scope>
    <source>
        <strain evidence="14">AArc-St2</strain>
    </source>
</reference>
<keyword evidence="9 11" id="KW-0804">Transcription</keyword>
<dbReference type="GO" id="GO:0000428">
    <property type="term" value="C:DNA-directed RNA polymerase complex"/>
    <property type="evidence" value="ECO:0007669"/>
    <property type="project" value="UniProtKB-KW"/>
</dbReference>
<evidence type="ECO:0000256" key="12">
    <source>
        <dbReference type="RuleBase" id="RU003514"/>
    </source>
</evidence>
<comment type="function">
    <text evidence="13">RNA polymerase that catalyzes the synthesis of short RNA molecules used as primers for DNA polymerase during DNA replication.</text>
</comment>
<dbReference type="NCBIfam" id="NF001639">
    <property type="entry name" value="PRK00419.1-1"/>
    <property type="match status" value="1"/>
</dbReference>
<comment type="similarity">
    <text evidence="1 11 12">Belongs to the eukaryotic-type primase small subunit family.</text>
</comment>
<evidence type="ECO:0000313" key="14">
    <source>
        <dbReference type="EMBL" id="MCL9817857.1"/>
    </source>
</evidence>
<dbReference type="RefSeq" id="WP_174654111.1">
    <property type="nucleotide sequence ID" value="NZ_JAKRVX010000006.1"/>
</dbReference>
<name>A0AAE3K903_9EURY</name>
<dbReference type="InterPro" id="IPR002755">
    <property type="entry name" value="DNA_primase_S"/>
</dbReference>
<dbReference type="EC" id="2.7.7.-" evidence="11"/>
<organism evidence="14 15">
    <name type="scientific">Natronocalculus amylovorans</name>
    <dbReference type="NCBI Taxonomy" id="2917812"/>
    <lineage>
        <taxon>Archaea</taxon>
        <taxon>Methanobacteriati</taxon>
        <taxon>Methanobacteriota</taxon>
        <taxon>Stenosarchaea group</taxon>
        <taxon>Halobacteria</taxon>
        <taxon>Halobacteriales</taxon>
        <taxon>Haloferacaceae</taxon>
        <taxon>Natronocalculus</taxon>
    </lineage>
</organism>
<evidence type="ECO:0000256" key="11">
    <source>
        <dbReference type="HAMAP-Rule" id="MF_00700"/>
    </source>
</evidence>
<keyword evidence="7 11" id="KW-0479">Metal-binding</keyword>
<evidence type="ECO:0000256" key="1">
    <source>
        <dbReference type="ARBA" id="ARBA00009762"/>
    </source>
</evidence>
<dbReference type="Proteomes" id="UP001203207">
    <property type="component" value="Unassembled WGS sequence"/>
</dbReference>
<dbReference type="GO" id="GO:0046872">
    <property type="term" value="F:metal ion binding"/>
    <property type="evidence" value="ECO:0007669"/>
    <property type="project" value="UniProtKB-KW"/>
</dbReference>
<evidence type="ECO:0000256" key="10">
    <source>
        <dbReference type="ARBA" id="ARBA00023211"/>
    </source>
</evidence>
<evidence type="ECO:0000256" key="9">
    <source>
        <dbReference type="ARBA" id="ARBA00023163"/>
    </source>
</evidence>
<evidence type="ECO:0000313" key="15">
    <source>
        <dbReference type="Proteomes" id="UP001203207"/>
    </source>
</evidence>
<proteinExistence type="inferred from homology"/>
<keyword evidence="2 11" id="KW-0240">DNA-directed RNA polymerase</keyword>
<dbReference type="GO" id="GO:0003899">
    <property type="term" value="F:DNA-directed RNA polymerase activity"/>
    <property type="evidence" value="ECO:0007669"/>
    <property type="project" value="UniProtKB-UniRule"/>
</dbReference>
<keyword evidence="15" id="KW-1185">Reference proteome</keyword>
<comment type="function">
    <text evidence="11">Catalytic subunit of DNA primase, an RNA polymerase that catalyzes the synthesis of short RNA molecules used as primers for DNA polymerase during DNA replication. The small subunit contains the primase catalytic core and has DNA synthesis activity on its own. Binding to the large subunit stabilizes and modulates the activity, increasing the rate of DNA synthesis while decreasing the length of the DNA fragments, and conferring RNA synthesis capability. The DNA polymerase activity may enable DNA primase to also catalyze primer extension after primer synthesis. May also play a role in DNA repair.</text>
</comment>
<evidence type="ECO:0000256" key="4">
    <source>
        <dbReference type="ARBA" id="ARBA00022679"/>
    </source>
</evidence>
<dbReference type="HAMAP" id="MF_00700">
    <property type="entry name" value="DNA_primase_sml_arc"/>
    <property type="match status" value="1"/>
</dbReference>
<dbReference type="GO" id="GO:0006269">
    <property type="term" value="P:DNA replication, synthesis of primer"/>
    <property type="evidence" value="ECO:0007669"/>
    <property type="project" value="UniProtKB-UniRule"/>
</dbReference>
<dbReference type="InterPro" id="IPR023639">
    <property type="entry name" value="DNA_primase_ssu_PriS"/>
</dbReference>
<dbReference type="EMBL" id="JAKRVX010000006">
    <property type="protein sequence ID" value="MCL9817857.1"/>
    <property type="molecule type" value="Genomic_DNA"/>
</dbReference>
<comment type="caution">
    <text evidence="14">The sequence shown here is derived from an EMBL/GenBank/DDBJ whole genome shotgun (WGS) entry which is preliminary data.</text>
</comment>
<keyword evidence="6 11" id="KW-0235">DNA replication</keyword>
<evidence type="ECO:0000256" key="13">
    <source>
        <dbReference type="RuleBase" id="RU004224"/>
    </source>
</evidence>
<dbReference type="AlphaFoldDB" id="A0AAE3K903"/>
<accession>A0AAE3K903</accession>
<keyword evidence="4 11" id="KW-0808">Transferase</keyword>
<evidence type="ECO:0000256" key="2">
    <source>
        <dbReference type="ARBA" id="ARBA00022478"/>
    </source>
</evidence>
<dbReference type="NCBIfam" id="TIGR00335">
    <property type="entry name" value="primase_sml"/>
    <property type="match status" value="1"/>
</dbReference>
<feature type="active site" evidence="11">
    <location>
        <position position="98"/>
    </location>
</feature>